<proteinExistence type="predicted"/>
<dbReference type="AlphaFoldDB" id="A0A1I1WFX5"/>
<keyword evidence="2" id="KW-1185">Reference proteome</keyword>
<protein>
    <submittedName>
        <fullName evidence="1">Uncharacterized protein</fullName>
    </submittedName>
</protein>
<gene>
    <name evidence="1" type="ORF">SAMN05216574_101300</name>
</gene>
<organism evidence="1 2">
    <name type="scientific">Blastococcus tunisiensis</name>
    <dbReference type="NCBI Taxonomy" id="1798228"/>
    <lineage>
        <taxon>Bacteria</taxon>
        <taxon>Bacillati</taxon>
        <taxon>Actinomycetota</taxon>
        <taxon>Actinomycetes</taxon>
        <taxon>Geodermatophilales</taxon>
        <taxon>Geodermatophilaceae</taxon>
        <taxon>Blastococcus</taxon>
    </lineage>
</organism>
<evidence type="ECO:0000313" key="2">
    <source>
        <dbReference type="Proteomes" id="UP000198589"/>
    </source>
</evidence>
<dbReference type="Proteomes" id="UP000198589">
    <property type="component" value="Unassembled WGS sequence"/>
</dbReference>
<reference evidence="2" key="1">
    <citation type="submission" date="2016-10" db="EMBL/GenBank/DDBJ databases">
        <authorList>
            <person name="Varghese N."/>
            <person name="Submissions S."/>
        </authorList>
    </citation>
    <scope>NUCLEOTIDE SEQUENCE [LARGE SCALE GENOMIC DNA]</scope>
    <source>
        <strain evidence="2">DSM 46838</strain>
    </source>
</reference>
<accession>A0A1I1WFX5</accession>
<name>A0A1I1WFX5_9ACTN</name>
<evidence type="ECO:0000313" key="1">
    <source>
        <dbReference type="EMBL" id="SFD91990.1"/>
    </source>
</evidence>
<dbReference type="OrthoDB" id="5191819at2"/>
<sequence>MDTFTLFLALRPEPSLDDDALDRLAEVLRPGDPDLRVWREEGRGLLRVSTECSADRLEEALQLAHDLGAEVRAQCPGTLLEVSALGDEDSLVWRAVP</sequence>
<dbReference type="RefSeq" id="WP_092194985.1">
    <property type="nucleotide sequence ID" value="NZ_FOND01000001.1"/>
</dbReference>
<dbReference type="EMBL" id="FOND01000001">
    <property type="protein sequence ID" value="SFD91990.1"/>
    <property type="molecule type" value="Genomic_DNA"/>
</dbReference>